<reference evidence="4 5" key="1">
    <citation type="journal article" date="2018" name="PLoS ONE">
        <title>The draft genome of Kipferlia bialata reveals reductive genome evolution in fornicate parasites.</title>
        <authorList>
            <person name="Tanifuji G."/>
            <person name="Takabayashi S."/>
            <person name="Kume K."/>
            <person name="Takagi M."/>
            <person name="Nakayama T."/>
            <person name="Kamikawa R."/>
            <person name="Inagaki Y."/>
            <person name="Hashimoto T."/>
        </authorList>
    </citation>
    <scope>NUCLEOTIDE SEQUENCE [LARGE SCALE GENOMIC DNA]</scope>
    <source>
        <strain evidence="4">NY0173</strain>
    </source>
</reference>
<dbReference type="InterPro" id="IPR036412">
    <property type="entry name" value="HAD-like_sf"/>
</dbReference>
<keyword evidence="1" id="KW-0653">Protein transport</keyword>
<feature type="domain" description="FCP1 homology" evidence="3">
    <location>
        <begin position="191"/>
        <end position="342"/>
    </location>
</feature>
<dbReference type="GO" id="GO:0005744">
    <property type="term" value="C:TIM23 mitochondrial import inner membrane translocase complex"/>
    <property type="evidence" value="ECO:0007669"/>
    <property type="project" value="UniProtKB-UniRule"/>
</dbReference>
<dbReference type="SUPFAM" id="SSF56784">
    <property type="entry name" value="HAD-like"/>
    <property type="match status" value="1"/>
</dbReference>
<dbReference type="SMART" id="SM00577">
    <property type="entry name" value="CPDc"/>
    <property type="match status" value="1"/>
</dbReference>
<keyword evidence="5" id="KW-1185">Reference proteome</keyword>
<proteinExistence type="inferred from homology"/>
<dbReference type="PANTHER" id="PTHR12210">
    <property type="entry name" value="DULLARD PROTEIN PHOSPHATASE"/>
    <property type="match status" value="1"/>
</dbReference>
<dbReference type="InterPro" id="IPR023214">
    <property type="entry name" value="HAD_sf"/>
</dbReference>
<evidence type="ECO:0000256" key="2">
    <source>
        <dbReference type="SAM" id="MobiDB-lite"/>
    </source>
</evidence>
<dbReference type="InterPro" id="IPR004274">
    <property type="entry name" value="FCP1_dom"/>
</dbReference>
<dbReference type="Gene3D" id="3.40.50.1000">
    <property type="entry name" value="HAD superfamily/HAD-like"/>
    <property type="match status" value="1"/>
</dbReference>
<feature type="compositionally biased region" description="Basic residues" evidence="2">
    <location>
        <begin position="1"/>
        <end position="10"/>
    </location>
</feature>
<feature type="compositionally biased region" description="Low complexity" evidence="2">
    <location>
        <begin position="107"/>
        <end position="119"/>
    </location>
</feature>
<feature type="region of interest" description="Disordered" evidence="2">
    <location>
        <begin position="1"/>
        <end position="52"/>
    </location>
</feature>
<evidence type="ECO:0000313" key="5">
    <source>
        <dbReference type="Proteomes" id="UP000265618"/>
    </source>
</evidence>
<sequence length="405" mass="44239">MSTSKARSKTSKQSLITDFFTSNRTPKVDTSRPSRVRSSASSVPSQSHRARSFSGITVPAVTTTYGFSEASLSSSVKKTDVVMGQSAMSPSMSHVRSSLSPSVRVLPTTPTVSSPSTIPQAENDTPEMPASSISTPTLPSLPSALPGFWTDPYLASYVKNEYLTAAVKNIVKLRATKGIPSPELASLPKRRSNCKGTVVWDLDGTLWHAPKNNSRILPPSHINVRPYAKHILALCRALDFEVILWTAAQATFAKPRLQVAAFDYDHLLTRTQCIQASAQEYIKDLRSLGESRPLSTVVIVDDNLVSFAHQPGNGIPMTTYHGQAYQPSDCDLLRIVNLLKSLGAAVDRGIDWRKVVKVKLQPKRMWARLGHSSLKDCVTQCVQQHTKQAQAQGDIARLSQLSTES</sequence>
<evidence type="ECO:0000313" key="4">
    <source>
        <dbReference type="EMBL" id="GCA62163.1"/>
    </source>
</evidence>
<comment type="similarity">
    <text evidence="1">Belongs to the TIM50 family.</text>
</comment>
<keyword evidence="1" id="KW-0496">Mitochondrion</keyword>
<comment type="subunit">
    <text evidence="1">Component of the TIM23 complex.</text>
</comment>
<gene>
    <name evidence="4" type="ORF">KIPB_001660</name>
</gene>
<organism evidence="4 5">
    <name type="scientific">Kipferlia bialata</name>
    <dbReference type="NCBI Taxonomy" id="797122"/>
    <lineage>
        <taxon>Eukaryota</taxon>
        <taxon>Metamonada</taxon>
        <taxon>Carpediemonas-like organisms</taxon>
        <taxon>Kipferlia</taxon>
    </lineage>
</organism>
<keyword evidence="1" id="KW-0809">Transit peptide</keyword>
<feature type="region of interest" description="Disordered" evidence="2">
    <location>
        <begin position="107"/>
        <end position="134"/>
    </location>
</feature>
<feature type="compositionally biased region" description="Low complexity" evidence="2">
    <location>
        <begin position="33"/>
        <end position="47"/>
    </location>
</feature>
<dbReference type="OrthoDB" id="277011at2759"/>
<protein>
    <recommendedName>
        <fullName evidence="1">Mitochondrial import inner membrane translocase subunit TIM50</fullName>
    </recommendedName>
</protein>
<feature type="compositionally biased region" description="Polar residues" evidence="2">
    <location>
        <begin position="11"/>
        <end position="25"/>
    </location>
</feature>
<keyword evidence="1" id="KW-0813">Transport</keyword>
<dbReference type="EMBL" id="BDIP01000244">
    <property type="protein sequence ID" value="GCA62163.1"/>
    <property type="molecule type" value="Genomic_DNA"/>
</dbReference>
<dbReference type="GO" id="GO:0015031">
    <property type="term" value="P:protein transport"/>
    <property type="evidence" value="ECO:0007669"/>
    <property type="project" value="UniProtKB-KW"/>
</dbReference>
<name>A0A391NUK9_9EUKA</name>
<dbReference type="PROSITE" id="PS50969">
    <property type="entry name" value="FCP1"/>
    <property type="match status" value="1"/>
</dbReference>
<comment type="caution">
    <text evidence="4">The sequence shown here is derived from an EMBL/GenBank/DDBJ whole genome shotgun (WGS) entry which is preliminary data.</text>
</comment>
<dbReference type="Proteomes" id="UP000265618">
    <property type="component" value="Unassembled WGS sequence"/>
</dbReference>
<dbReference type="Pfam" id="PF03031">
    <property type="entry name" value="NIF"/>
    <property type="match status" value="1"/>
</dbReference>
<comment type="subcellular location">
    <subcellularLocation>
        <location evidence="1">Mitochondrion inner membrane</location>
        <topology evidence="1">Single-pass membrane protein</topology>
    </subcellularLocation>
</comment>
<dbReference type="AlphaFoldDB" id="A0A391NUK9"/>
<evidence type="ECO:0000256" key="1">
    <source>
        <dbReference type="RuleBase" id="RU365079"/>
    </source>
</evidence>
<evidence type="ECO:0000259" key="3">
    <source>
        <dbReference type="PROSITE" id="PS50969"/>
    </source>
</evidence>
<comment type="function">
    <text evidence="1">Essential component of the TIM23 complex, a complex that mediates the translocation of transit peptide-containing proteins across the mitochondrial inner membrane.</text>
</comment>
<keyword evidence="1" id="KW-0811">Translocation</keyword>
<dbReference type="InterPro" id="IPR050365">
    <property type="entry name" value="TIM50"/>
</dbReference>
<accession>A0A391NUK9</accession>